<keyword evidence="5" id="KW-1185">Reference proteome</keyword>
<dbReference type="SMART" id="SM00267">
    <property type="entry name" value="GGDEF"/>
    <property type="match status" value="1"/>
</dbReference>
<keyword evidence="2" id="KW-1133">Transmembrane helix</keyword>
<dbReference type="RefSeq" id="WP_111351448.1">
    <property type="nucleotide sequence ID" value="NZ_QHHQ01000008.1"/>
</dbReference>
<dbReference type="PROSITE" id="PS50887">
    <property type="entry name" value="GGDEF"/>
    <property type="match status" value="1"/>
</dbReference>
<organism evidence="4 5">
    <name type="scientific">Acuticoccus sediminis</name>
    <dbReference type="NCBI Taxonomy" id="2184697"/>
    <lineage>
        <taxon>Bacteria</taxon>
        <taxon>Pseudomonadati</taxon>
        <taxon>Pseudomonadota</taxon>
        <taxon>Alphaproteobacteria</taxon>
        <taxon>Hyphomicrobiales</taxon>
        <taxon>Amorphaceae</taxon>
        <taxon>Acuticoccus</taxon>
    </lineage>
</organism>
<feature type="transmembrane region" description="Helical" evidence="2">
    <location>
        <begin position="158"/>
        <end position="181"/>
    </location>
</feature>
<feature type="region of interest" description="Disordered" evidence="1">
    <location>
        <begin position="394"/>
        <end position="437"/>
    </location>
</feature>
<dbReference type="OrthoDB" id="9873782at2"/>
<sequence length="437" mass="45514">MIGAFQQLMLSASIYILCAFALGLVFDRVSGGPWRDAGCGIVVGLVVASLQLAPLELGSFVVDVDTPLLLVATLYGGPVTAAVVLVAPMAAAILTENAAMVADLLALVVPVLIGLTVLAVWSALGWRVDRRAVLVAACLSPLTLVTTLLPFADFDGAALRTLAIWTAVGTVIFGLTVTNEVRRAQRSRIRRKQRLFNALTGTVPASVFQQQLEHQWRLHERYGHEYSYLLVSIDEAQRAQAALNPDEWDRMRAVVATAVTQATRESDVCTAIDLDRFGLLLPHATLPFAVPVARRVQDAVAAAVDKAKPGLKLTVSIGCAEVTGTTAPNDIEAAAEGQLAVAGPKQRRGVIAPAEDTVSDGLVRSFPGAVAAPVSSDAASAGGDASGRMVASIRGTAASPPTPPRAAIDPAPAAPKAEAAEPDTGTDEEMVGRNAAA</sequence>
<dbReference type="SUPFAM" id="SSF55073">
    <property type="entry name" value="Nucleotide cyclase"/>
    <property type="match status" value="1"/>
</dbReference>
<dbReference type="EMBL" id="QHHQ01000008">
    <property type="protein sequence ID" value="RAH97639.1"/>
    <property type="molecule type" value="Genomic_DNA"/>
</dbReference>
<feature type="transmembrane region" description="Helical" evidence="2">
    <location>
        <begin position="69"/>
        <end position="94"/>
    </location>
</feature>
<feature type="transmembrane region" description="Helical" evidence="2">
    <location>
        <begin position="7"/>
        <end position="26"/>
    </location>
</feature>
<keyword evidence="2" id="KW-0812">Transmembrane</keyword>
<protein>
    <recommendedName>
        <fullName evidence="3">GGDEF domain-containing protein</fullName>
    </recommendedName>
</protein>
<feature type="transmembrane region" description="Helical" evidence="2">
    <location>
        <begin position="100"/>
        <end position="121"/>
    </location>
</feature>
<evidence type="ECO:0000313" key="5">
    <source>
        <dbReference type="Proteomes" id="UP000249590"/>
    </source>
</evidence>
<dbReference type="Proteomes" id="UP000249590">
    <property type="component" value="Unassembled WGS sequence"/>
</dbReference>
<keyword evidence="2" id="KW-0472">Membrane</keyword>
<gene>
    <name evidence="4" type="ORF">DLJ53_27695</name>
</gene>
<dbReference type="AlphaFoldDB" id="A0A8B2NFF1"/>
<dbReference type="InterPro" id="IPR043128">
    <property type="entry name" value="Rev_trsase/Diguanyl_cyclase"/>
</dbReference>
<dbReference type="Gene3D" id="3.30.70.270">
    <property type="match status" value="1"/>
</dbReference>
<evidence type="ECO:0000313" key="4">
    <source>
        <dbReference type="EMBL" id="RAH97639.1"/>
    </source>
</evidence>
<feature type="domain" description="GGDEF" evidence="3">
    <location>
        <begin position="224"/>
        <end position="355"/>
    </location>
</feature>
<evidence type="ECO:0000256" key="2">
    <source>
        <dbReference type="SAM" id="Phobius"/>
    </source>
</evidence>
<dbReference type="Pfam" id="PF00990">
    <property type="entry name" value="GGDEF"/>
    <property type="match status" value="1"/>
</dbReference>
<feature type="transmembrane region" description="Helical" evidence="2">
    <location>
        <begin position="133"/>
        <end position="152"/>
    </location>
</feature>
<evidence type="ECO:0000256" key="1">
    <source>
        <dbReference type="SAM" id="MobiDB-lite"/>
    </source>
</evidence>
<dbReference type="InterPro" id="IPR029787">
    <property type="entry name" value="Nucleotide_cyclase"/>
</dbReference>
<reference evidence="4 5" key="1">
    <citation type="submission" date="2018-05" db="EMBL/GenBank/DDBJ databases">
        <title>Acuticoccus sediminis sp. nov., isolated from deep-sea sediment of Indian Ocean.</title>
        <authorList>
            <person name="Liu X."/>
            <person name="Lai Q."/>
            <person name="Du Y."/>
            <person name="Sun F."/>
            <person name="Zhang X."/>
            <person name="Wang S."/>
            <person name="Shao Z."/>
        </authorList>
    </citation>
    <scope>NUCLEOTIDE SEQUENCE [LARGE SCALE GENOMIC DNA]</scope>
    <source>
        <strain evidence="4 5">PTG4-2</strain>
    </source>
</reference>
<dbReference type="InterPro" id="IPR000160">
    <property type="entry name" value="GGDEF_dom"/>
</dbReference>
<feature type="compositionally biased region" description="Acidic residues" evidence="1">
    <location>
        <begin position="420"/>
        <end position="429"/>
    </location>
</feature>
<proteinExistence type="predicted"/>
<feature type="compositionally biased region" description="Low complexity" evidence="1">
    <location>
        <begin position="405"/>
        <end position="417"/>
    </location>
</feature>
<feature type="transmembrane region" description="Helical" evidence="2">
    <location>
        <begin position="41"/>
        <end position="62"/>
    </location>
</feature>
<evidence type="ECO:0000259" key="3">
    <source>
        <dbReference type="PROSITE" id="PS50887"/>
    </source>
</evidence>
<comment type="caution">
    <text evidence="4">The sequence shown here is derived from an EMBL/GenBank/DDBJ whole genome shotgun (WGS) entry which is preliminary data.</text>
</comment>
<name>A0A8B2NFF1_9HYPH</name>
<accession>A0A8B2NFF1</accession>